<feature type="domain" description="3-dehydroquinate synthase N-terminal" evidence="10">
    <location>
        <begin position="64"/>
        <end position="175"/>
    </location>
</feature>
<comment type="caution">
    <text evidence="12">The sequence shown here is derived from an EMBL/GenBank/DDBJ whole genome shotgun (WGS) entry which is preliminary data.</text>
</comment>
<evidence type="ECO:0000256" key="6">
    <source>
        <dbReference type="ARBA" id="ARBA00022833"/>
    </source>
</evidence>
<dbReference type="EMBL" id="DXBS01000027">
    <property type="protein sequence ID" value="HIZ24073.1"/>
    <property type="molecule type" value="Genomic_DNA"/>
</dbReference>
<comment type="cofactor">
    <cofactor evidence="2">
        <name>Co(2+)</name>
        <dbReference type="ChEBI" id="CHEBI:48828"/>
    </cofactor>
</comment>
<comment type="cofactor">
    <cofactor evidence="1">
        <name>NAD(+)</name>
        <dbReference type="ChEBI" id="CHEBI:57540"/>
    </cofactor>
</comment>
<feature type="domain" description="3-dehydroquinate synthase C-terminal" evidence="11">
    <location>
        <begin position="177"/>
        <end position="314"/>
    </location>
</feature>
<proteinExistence type="predicted"/>
<dbReference type="GO" id="GO:0003856">
    <property type="term" value="F:3-dehydroquinate synthase activity"/>
    <property type="evidence" value="ECO:0007669"/>
    <property type="project" value="TreeGrafter"/>
</dbReference>
<accession>A0A9D2IUL8</accession>
<dbReference type="SUPFAM" id="SSF56796">
    <property type="entry name" value="Dehydroquinate synthase-like"/>
    <property type="match status" value="1"/>
</dbReference>
<dbReference type="InterPro" id="IPR056179">
    <property type="entry name" value="DHQS_C"/>
</dbReference>
<dbReference type="GO" id="GO:0046872">
    <property type="term" value="F:metal ion binding"/>
    <property type="evidence" value="ECO:0007669"/>
    <property type="project" value="UniProtKB-KW"/>
</dbReference>
<sequence length="353" mass="37927">MKTVVIHTEKKEISRVTCRKNVLQRALPEALSAYQEAFVFTDERVWALYGKKVRAALGDVPVHAMPAGEEHKTPETLFALLAAMAGAGLHRNACLVCLGGGVVGDIGGLAASLYMRGIACIQVPTTLLSQVDSSVGGKTAVDFMGVKNLVGAFFQPRQVFADPAFFATLPPREIRCGLGEIVKHGALDGDIYDTLQANRDRLFELTFLAEIVPANIAFKARVVRADATEKGLRKCLNLGHTTAHAFELLDGKLSHGEYVLVGTMFEAELAKRHAGGDAAYLDELQSLCLAVLGGMPALPDAEEAARFALLDKKNTGKGSVVMTVPVAKGNYQLLELSGEQYCAELQEIGRKLC</sequence>
<evidence type="ECO:0000256" key="4">
    <source>
        <dbReference type="ARBA" id="ARBA00022723"/>
    </source>
</evidence>
<dbReference type="Pfam" id="PF24621">
    <property type="entry name" value="DHQS_C"/>
    <property type="match status" value="1"/>
</dbReference>
<reference evidence="12" key="2">
    <citation type="submission" date="2021-04" db="EMBL/GenBank/DDBJ databases">
        <authorList>
            <person name="Gilroy R."/>
        </authorList>
    </citation>
    <scope>NUCLEOTIDE SEQUENCE</scope>
    <source>
        <strain evidence="12">CHK33-5263</strain>
    </source>
</reference>
<dbReference type="CDD" id="cd08195">
    <property type="entry name" value="DHQS"/>
    <property type="match status" value="1"/>
</dbReference>
<dbReference type="InterPro" id="IPR030960">
    <property type="entry name" value="DHQS/DOIS_N"/>
</dbReference>
<keyword evidence="6" id="KW-0862">Zinc</keyword>
<gene>
    <name evidence="12" type="ORF">H9812_01150</name>
</gene>
<dbReference type="Proteomes" id="UP000824044">
    <property type="component" value="Unassembled WGS sequence"/>
</dbReference>
<evidence type="ECO:0000256" key="9">
    <source>
        <dbReference type="ARBA" id="ARBA00023285"/>
    </source>
</evidence>
<keyword evidence="4" id="KW-0479">Metal-binding</keyword>
<dbReference type="InterPro" id="IPR030963">
    <property type="entry name" value="DHQ_synth_fam"/>
</dbReference>
<name>A0A9D2IUL8_9FIRM</name>
<evidence type="ECO:0000256" key="1">
    <source>
        <dbReference type="ARBA" id="ARBA00001911"/>
    </source>
</evidence>
<keyword evidence="8" id="KW-0456">Lyase</keyword>
<dbReference type="PANTHER" id="PTHR43622">
    <property type="entry name" value="3-DEHYDROQUINATE SYNTHASE"/>
    <property type="match status" value="1"/>
</dbReference>
<evidence type="ECO:0000256" key="7">
    <source>
        <dbReference type="ARBA" id="ARBA00023027"/>
    </source>
</evidence>
<evidence type="ECO:0000256" key="3">
    <source>
        <dbReference type="ARBA" id="ARBA00001947"/>
    </source>
</evidence>
<evidence type="ECO:0000256" key="2">
    <source>
        <dbReference type="ARBA" id="ARBA00001941"/>
    </source>
</evidence>
<dbReference type="AlphaFoldDB" id="A0A9D2IUL8"/>
<keyword evidence="9" id="KW-0170">Cobalt</keyword>
<organism evidence="12 13">
    <name type="scientific">Candidatus Gallimonas intestinigallinarum</name>
    <dbReference type="NCBI Taxonomy" id="2838604"/>
    <lineage>
        <taxon>Bacteria</taxon>
        <taxon>Bacillati</taxon>
        <taxon>Bacillota</taxon>
        <taxon>Clostridia</taxon>
        <taxon>Candidatus Gallimonas</taxon>
    </lineage>
</organism>
<dbReference type="FunFam" id="3.40.50.1970:FF:000007">
    <property type="entry name" value="Pentafunctional AROM polypeptide"/>
    <property type="match status" value="1"/>
</dbReference>
<evidence type="ECO:0000256" key="5">
    <source>
        <dbReference type="ARBA" id="ARBA00022741"/>
    </source>
</evidence>
<reference evidence="12" key="1">
    <citation type="journal article" date="2021" name="PeerJ">
        <title>Extensive microbial diversity within the chicken gut microbiome revealed by metagenomics and culture.</title>
        <authorList>
            <person name="Gilroy R."/>
            <person name="Ravi A."/>
            <person name="Getino M."/>
            <person name="Pursley I."/>
            <person name="Horton D.L."/>
            <person name="Alikhan N.F."/>
            <person name="Baker D."/>
            <person name="Gharbi K."/>
            <person name="Hall N."/>
            <person name="Watson M."/>
            <person name="Adriaenssens E.M."/>
            <person name="Foster-Nyarko E."/>
            <person name="Jarju S."/>
            <person name="Secka A."/>
            <person name="Antonio M."/>
            <person name="Oren A."/>
            <person name="Chaudhuri R.R."/>
            <person name="La Ragione R."/>
            <person name="Hildebrand F."/>
            <person name="Pallen M.J."/>
        </authorList>
    </citation>
    <scope>NUCLEOTIDE SEQUENCE</scope>
    <source>
        <strain evidence="12">CHK33-5263</strain>
    </source>
</reference>
<keyword evidence="5" id="KW-0547">Nucleotide-binding</keyword>
<protein>
    <submittedName>
        <fullName evidence="12">3-dehydroquinate synthase</fullName>
    </submittedName>
</protein>
<keyword evidence="7" id="KW-0520">NAD</keyword>
<dbReference type="Pfam" id="PF01761">
    <property type="entry name" value="DHQ_synthase"/>
    <property type="match status" value="1"/>
</dbReference>
<evidence type="ECO:0000313" key="13">
    <source>
        <dbReference type="Proteomes" id="UP000824044"/>
    </source>
</evidence>
<dbReference type="PIRSF" id="PIRSF001455">
    <property type="entry name" value="DHQ_synth"/>
    <property type="match status" value="1"/>
</dbReference>
<dbReference type="GO" id="GO:0000166">
    <property type="term" value="F:nucleotide binding"/>
    <property type="evidence" value="ECO:0007669"/>
    <property type="project" value="UniProtKB-KW"/>
</dbReference>
<evidence type="ECO:0000259" key="10">
    <source>
        <dbReference type="Pfam" id="PF01761"/>
    </source>
</evidence>
<dbReference type="InterPro" id="IPR050071">
    <property type="entry name" value="Dehydroquinate_synthase"/>
</dbReference>
<evidence type="ECO:0000313" key="12">
    <source>
        <dbReference type="EMBL" id="HIZ24073.1"/>
    </source>
</evidence>
<evidence type="ECO:0000256" key="8">
    <source>
        <dbReference type="ARBA" id="ARBA00023239"/>
    </source>
</evidence>
<dbReference type="GO" id="GO:0009073">
    <property type="term" value="P:aromatic amino acid family biosynthetic process"/>
    <property type="evidence" value="ECO:0007669"/>
    <property type="project" value="InterPro"/>
</dbReference>
<evidence type="ECO:0000259" key="11">
    <source>
        <dbReference type="Pfam" id="PF24621"/>
    </source>
</evidence>
<comment type="cofactor">
    <cofactor evidence="3">
        <name>Zn(2+)</name>
        <dbReference type="ChEBI" id="CHEBI:29105"/>
    </cofactor>
</comment>
<dbReference type="PANTHER" id="PTHR43622:SF1">
    <property type="entry name" value="3-DEHYDROQUINATE SYNTHASE"/>
    <property type="match status" value="1"/>
</dbReference>
<dbReference type="Gene3D" id="3.40.50.1970">
    <property type="match status" value="1"/>
</dbReference>
<dbReference type="Gene3D" id="1.20.1090.10">
    <property type="entry name" value="Dehydroquinate synthase-like - alpha domain"/>
    <property type="match status" value="1"/>
</dbReference>